<keyword evidence="9" id="KW-1185">Reference proteome</keyword>
<evidence type="ECO:0000313" key="9">
    <source>
        <dbReference type="Proteomes" id="UP000255139"/>
    </source>
</evidence>
<dbReference type="Pfam" id="PF00575">
    <property type="entry name" value="S1"/>
    <property type="match status" value="4"/>
</dbReference>
<feature type="domain" description="S1 motif" evidence="5">
    <location>
        <begin position="286"/>
        <end position="356"/>
    </location>
</feature>
<proteinExistence type="inferred from homology"/>
<dbReference type="OrthoDB" id="9804077at2"/>
<dbReference type="EMBL" id="JRPD02000009">
    <property type="protein sequence ID" value="TLE00207.1"/>
    <property type="molecule type" value="Genomic_DNA"/>
</dbReference>
<reference evidence="6 9" key="2">
    <citation type="submission" date="2018-06" db="EMBL/GenBank/DDBJ databases">
        <authorList>
            <consortium name="Pathogen Informatics"/>
            <person name="Doyle S."/>
        </authorList>
    </citation>
    <scope>NUCLEOTIDE SEQUENCE [LARGE SCALE GENOMIC DNA]</scope>
    <source>
        <strain evidence="6 9">NCTC12714</strain>
    </source>
</reference>
<organism evidence="6 9">
    <name type="scientific">Helicobacter muridarum</name>
    <dbReference type="NCBI Taxonomy" id="216"/>
    <lineage>
        <taxon>Bacteria</taxon>
        <taxon>Pseudomonadati</taxon>
        <taxon>Campylobacterota</taxon>
        <taxon>Epsilonproteobacteria</taxon>
        <taxon>Campylobacterales</taxon>
        <taxon>Helicobacteraceae</taxon>
        <taxon>Helicobacter</taxon>
    </lineage>
</organism>
<dbReference type="InterPro" id="IPR050437">
    <property type="entry name" value="Ribos_protein_bS1-like"/>
</dbReference>
<dbReference type="InterPro" id="IPR012340">
    <property type="entry name" value="NA-bd_OB-fold"/>
</dbReference>
<dbReference type="SMART" id="SM00316">
    <property type="entry name" value="S1"/>
    <property type="match status" value="6"/>
</dbReference>
<evidence type="ECO:0000256" key="4">
    <source>
        <dbReference type="ARBA" id="ARBA00025604"/>
    </source>
</evidence>
<dbReference type="PROSITE" id="PS50126">
    <property type="entry name" value="S1"/>
    <property type="match status" value="5"/>
</dbReference>
<dbReference type="Proteomes" id="UP000029922">
    <property type="component" value="Unassembled WGS sequence"/>
</dbReference>
<evidence type="ECO:0000256" key="3">
    <source>
        <dbReference type="ARBA" id="ARBA00023274"/>
    </source>
</evidence>
<dbReference type="STRING" id="216.LS73_03565"/>
<accession>A0A099U006</accession>
<dbReference type="GO" id="GO:0006412">
    <property type="term" value="P:translation"/>
    <property type="evidence" value="ECO:0007669"/>
    <property type="project" value="TreeGrafter"/>
</dbReference>
<feature type="domain" description="S1 motif" evidence="5">
    <location>
        <begin position="116"/>
        <end position="180"/>
    </location>
</feature>
<dbReference type="GO" id="GO:0003729">
    <property type="term" value="F:mRNA binding"/>
    <property type="evidence" value="ECO:0007669"/>
    <property type="project" value="TreeGrafter"/>
</dbReference>
<evidence type="ECO:0000313" key="8">
    <source>
        <dbReference type="Proteomes" id="UP000029922"/>
    </source>
</evidence>
<protein>
    <submittedName>
        <fullName evidence="6">30S ribosomal protein S1</fullName>
    </submittedName>
    <submittedName>
        <fullName evidence="7">S1 RNA-binding domain-containing protein</fullName>
    </submittedName>
</protein>
<evidence type="ECO:0000259" key="5">
    <source>
        <dbReference type="PROSITE" id="PS50126"/>
    </source>
</evidence>
<dbReference type="GO" id="GO:0003735">
    <property type="term" value="F:structural constituent of ribosome"/>
    <property type="evidence" value="ECO:0007669"/>
    <property type="project" value="TreeGrafter"/>
</dbReference>
<dbReference type="FunFam" id="2.40.50.140:FF:000103">
    <property type="entry name" value="protein RRP5 homolog"/>
    <property type="match status" value="1"/>
</dbReference>
<dbReference type="EMBL" id="UGJE01000002">
    <property type="protein sequence ID" value="STQ85691.1"/>
    <property type="molecule type" value="Genomic_DNA"/>
</dbReference>
<keyword evidence="3" id="KW-0687">Ribonucleoprotein</keyword>
<dbReference type="RefSeq" id="WP_034557634.1">
    <property type="nucleotide sequence ID" value="NZ_FZML01000004.1"/>
</dbReference>
<dbReference type="Gene3D" id="2.40.50.140">
    <property type="entry name" value="Nucleic acid-binding proteins"/>
    <property type="match status" value="5"/>
</dbReference>
<evidence type="ECO:0000313" key="7">
    <source>
        <dbReference type="EMBL" id="TLE00207.1"/>
    </source>
</evidence>
<dbReference type="AlphaFoldDB" id="A0A099U006"/>
<feature type="domain" description="S1 motif" evidence="5">
    <location>
        <begin position="458"/>
        <end position="525"/>
    </location>
</feature>
<comment type="similarity">
    <text evidence="1">Belongs to the bacterial ribosomal protein bS1 family.</text>
</comment>
<dbReference type="InterPro" id="IPR035104">
    <property type="entry name" value="Ribosomal_protein_S1-like"/>
</dbReference>
<reference evidence="7 8" key="1">
    <citation type="journal article" date="2014" name="Genome Announc.">
        <title>Draft genome sequences of eight enterohepatic helicobacter species isolated from both laboratory and wild rodents.</title>
        <authorList>
            <person name="Sheh A."/>
            <person name="Shen Z."/>
            <person name="Fox J.G."/>
        </authorList>
    </citation>
    <scope>NUCLEOTIDE SEQUENCE [LARGE SCALE GENOMIC DNA]</scope>
    <source>
        <strain evidence="7 8">ST1</strain>
    </source>
</reference>
<evidence type="ECO:0000256" key="2">
    <source>
        <dbReference type="ARBA" id="ARBA00022980"/>
    </source>
</evidence>
<dbReference type="PANTHER" id="PTHR10724">
    <property type="entry name" value="30S RIBOSOMAL PROTEIN S1"/>
    <property type="match status" value="1"/>
</dbReference>
<dbReference type="PANTHER" id="PTHR10724:SF7">
    <property type="entry name" value="SMALL RIBOSOMAL SUBUNIT PROTEIN BS1C"/>
    <property type="match status" value="1"/>
</dbReference>
<evidence type="ECO:0000256" key="1">
    <source>
        <dbReference type="ARBA" id="ARBA00006767"/>
    </source>
</evidence>
<feature type="domain" description="S1 motif" evidence="5">
    <location>
        <begin position="201"/>
        <end position="269"/>
    </location>
</feature>
<keyword evidence="2 6" id="KW-0689">Ribosomal protein</keyword>
<dbReference type="Proteomes" id="UP000255139">
    <property type="component" value="Unassembled WGS sequence"/>
</dbReference>
<dbReference type="GO" id="GO:0005840">
    <property type="term" value="C:ribosome"/>
    <property type="evidence" value="ECO:0007669"/>
    <property type="project" value="UniProtKB-KW"/>
</dbReference>
<dbReference type="SUPFAM" id="SSF50249">
    <property type="entry name" value="Nucleic acid-binding proteins"/>
    <property type="match status" value="6"/>
</dbReference>
<name>A0A099U006_9HELI</name>
<dbReference type="InterPro" id="IPR003029">
    <property type="entry name" value="S1_domain"/>
</dbReference>
<feature type="domain" description="S1 motif" evidence="5">
    <location>
        <begin position="373"/>
        <end position="441"/>
    </location>
</feature>
<dbReference type="GO" id="GO:1990904">
    <property type="term" value="C:ribonucleoprotein complex"/>
    <property type="evidence" value="ECO:0007669"/>
    <property type="project" value="UniProtKB-KW"/>
</dbReference>
<comment type="function">
    <text evidence="4">Binds mRNA; thus facilitating recognition of the initiation point. It is needed to translate mRNA with a short Shine-Dalgarno (SD) purine-rich sequence.</text>
</comment>
<gene>
    <name evidence="6" type="primary">rpsA</name>
    <name evidence="7" type="ORF">LS73_005220</name>
    <name evidence="6" type="ORF">NCTC12714_00477</name>
</gene>
<sequence>MLVRPEKIDEMYPNVGKDFAEVYHYSEKEDDLNILREGKIVRIDEDSVMVDVQEKKEGRMDIREIKDSEGNLLFKVGDTILVHISKRGSLRVSHKKALQFQKTSEEIKALGDDYKDKIVEGVIIKKNKGGFVVSSASGVEYFMPRYYAGLKDDVKHEGKTIKACIIDVNPEICSITISRRKYLGIHSDIQKEHAKKLIESGLAYEGVVKSIQKFGVFVDVGCVEGLVHVTEISHKGPVSPFKIYKVGDIVQVKPVSFDEERNRLSLSIRALSEDPWKDIDNEIKVGYVIRVTVSNIESYGAFVDLGNDIEGFLHVSEMSWEKNIKEPRDYLNVGDEIDVEVIEIDPVNKKLRVSLKKLQDKPFDAFVKSHKVGDILKGKVATLTDFGMFVSVGEVDGLVHNEYAFWNKSKKCRDVFHEEDEVEVKIQKIDRVNEKISLNMRDLEQSPISKFAQKYKIGDDISGNVISIKPFGVFISIDGEDVDGVIRNEDLGSNIDKENMKIGDKIDGVLVHIDKKANRIRVSVRKLLKKKEQQELREYNSYEKVVLGDVLGDLKEQLQNKDNQS</sequence>
<evidence type="ECO:0000313" key="6">
    <source>
        <dbReference type="EMBL" id="STQ85691.1"/>
    </source>
</evidence>
<dbReference type="PRINTS" id="PR00681">
    <property type="entry name" value="RIBOSOMALS1"/>
</dbReference>